<evidence type="ECO:0000313" key="3">
    <source>
        <dbReference type="EMBL" id="TPX43325.1"/>
    </source>
</evidence>
<dbReference type="PANTHER" id="PTHR15711">
    <property type="entry name" value="RAP GTPASE-ACTIVATING PROTEIN"/>
    <property type="match status" value="1"/>
</dbReference>
<accession>A0A507CW17</accession>
<dbReference type="Proteomes" id="UP000317494">
    <property type="component" value="Unassembled WGS sequence"/>
</dbReference>
<evidence type="ECO:0000313" key="6">
    <source>
        <dbReference type="Proteomes" id="UP000320475"/>
    </source>
</evidence>
<keyword evidence="1" id="KW-0343">GTPase activation</keyword>
<dbReference type="InterPro" id="IPR050989">
    <property type="entry name" value="Rap1_Ran_GAP"/>
</dbReference>
<protein>
    <recommendedName>
        <fullName evidence="2">Rap-GAP domain-containing protein</fullName>
    </recommendedName>
</protein>
<dbReference type="EMBL" id="QEAN01000128">
    <property type="protein sequence ID" value="TPX46745.1"/>
    <property type="molecule type" value="Genomic_DNA"/>
</dbReference>
<gene>
    <name evidence="3" type="ORF">SeLEV6574_g05130</name>
    <name evidence="4" type="ORF">SeMB42_g03572</name>
</gene>
<dbReference type="Gene3D" id="3.40.50.11210">
    <property type="entry name" value="Rap/Ran-GAP"/>
    <property type="match status" value="1"/>
</dbReference>
<dbReference type="EMBL" id="QEAM01000229">
    <property type="protein sequence ID" value="TPX43325.1"/>
    <property type="molecule type" value="Genomic_DNA"/>
</dbReference>
<dbReference type="InterPro" id="IPR000331">
    <property type="entry name" value="Rap/Ran_GAP_dom"/>
</dbReference>
<dbReference type="Proteomes" id="UP000320475">
    <property type="component" value="Unassembled WGS sequence"/>
</dbReference>
<name>A0A507CW17_9FUNG</name>
<dbReference type="VEuPathDB" id="FungiDB:SeMB42_g03572"/>
<evidence type="ECO:0000256" key="1">
    <source>
        <dbReference type="ARBA" id="ARBA00022468"/>
    </source>
</evidence>
<dbReference type="Pfam" id="PF21022">
    <property type="entry name" value="Rap-GAP_dimer"/>
    <property type="match status" value="1"/>
</dbReference>
<evidence type="ECO:0000313" key="5">
    <source>
        <dbReference type="Proteomes" id="UP000317494"/>
    </source>
</evidence>
<dbReference type="PANTHER" id="PTHR15711:SF65">
    <property type="entry name" value="RAPGAP_RANGAP DOMAIN-CONTAINING PROTEIN"/>
    <property type="match status" value="1"/>
</dbReference>
<dbReference type="OrthoDB" id="2499658at2759"/>
<comment type="caution">
    <text evidence="3">The sequence shown here is derived from an EMBL/GenBank/DDBJ whole genome shotgun (WGS) entry which is preliminary data.</text>
</comment>
<dbReference type="GO" id="GO:0051056">
    <property type="term" value="P:regulation of small GTPase mediated signal transduction"/>
    <property type="evidence" value="ECO:0007669"/>
    <property type="project" value="InterPro"/>
</dbReference>
<dbReference type="AlphaFoldDB" id="A0A507CW17"/>
<dbReference type="Pfam" id="PF02145">
    <property type="entry name" value="Rap_GAP"/>
    <property type="match status" value="1"/>
</dbReference>
<dbReference type="PROSITE" id="PS50085">
    <property type="entry name" value="RAPGAP"/>
    <property type="match status" value="1"/>
</dbReference>
<keyword evidence="5" id="KW-1185">Reference proteome</keyword>
<dbReference type="STRING" id="286115.A0A507CW17"/>
<evidence type="ECO:0000313" key="4">
    <source>
        <dbReference type="EMBL" id="TPX46745.1"/>
    </source>
</evidence>
<sequence length="357" mass="40330">MATFVNVGNSEFKPLPTTPTARITGVHESLLQECEKDIIWYRDNFFGKAHLNFLCLDSPRGPLAISIIHDDEQFRALVRTTQGSERLSIAASSVPASWWRKLFGLGPSMQSVMYSISRNIPVPLLKLCKDAGLPNELLSMEERQVIRSYKFGVTYLAPGQSMEEEMFMNRMENVSPAFRQFLTFLGETIELRGWKGYRAGLDVSGTNNTGTHSVYTKWQGYEVMFHVSTLLPFNPADRQQLERKRHIGNDIVMIVFSESDLPFNLSTVTSHQNHIIAVVKPEGEGYKLTVCPKNGVPPFTPELPEPCQFSKDAVSRDFFLHKLVNGERAAYKAPSFAPKISRTRSVLLYEVASKFLK</sequence>
<reference evidence="5 6" key="1">
    <citation type="journal article" date="2019" name="Sci. Rep.">
        <title>Comparative genomics of chytrid fungi reveal insights into the obligate biotrophic and pathogenic lifestyle of Synchytrium endobioticum.</title>
        <authorList>
            <person name="van de Vossenberg B.T.L.H."/>
            <person name="Warris S."/>
            <person name="Nguyen H.D.T."/>
            <person name="van Gent-Pelzer M.P.E."/>
            <person name="Joly D.L."/>
            <person name="van de Geest H.C."/>
            <person name="Bonants P.J.M."/>
            <person name="Smith D.S."/>
            <person name="Levesque C.A."/>
            <person name="van der Lee T.A.J."/>
        </authorList>
    </citation>
    <scope>NUCLEOTIDE SEQUENCE [LARGE SCALE GENOMIC DNA]</scope>
    <source>
        <strain evidence="3 6">LEV6574</strain>
        <strain evidence="4 5">MB42</strain>
    </source>
</reference>
<dbReference type="InterPro" id="IPR035974">
    <property type="entry name" value="Rap/Ran-GAP_sf"/>
</dbReference>
<evidence type="ECO:0000259" key="2">
    <source>
        <dbReference type="PROSITE" id="PS50085"/>
    </source>
</evidence>
<proteinExistence type="predicted"/>
<dbReference type="GO" id="GO:0005096">
    <property type="term" value="F:GTPase activator activity"/>
    <property type="evidence" value="ECO:0007669"/>
    <property type="project" value="UniProtKB-KW"/>
</dbReference>
<organism evidence="3 6">
    <name type="scientific">Synchytrium endobioticum</name>
    <dbReference type="NCBI Taxonomy" id="286115"/>
    <lineage>
        <taxon>Eukaryota</taxon>
        <taxon>Fungi</taxon>
        <taxon>Fungi incertae sedis</taxon>
        <taxon>Chytridiomycota</taxon>
        <taxon>Chytridiomycota incertae sedis</taxon>
        <taxon>Chytridiomycetes</taxon>
        <taxon>Synchytriales</taxon>
        <taxon>Synchytriaceae</taxon>
        <taxon>Synchytrium</taxon>
    </lineage>
</organism>
<dbReference type="SUPFAM" id="SSF111347">
    <property type="entry name" value="Rap/Ran-GAP"/>
    <property type="match status" value="1"/>
</dbReference>
<feature type="domain" description="Rap-GAP" evidence="2">
    <location>
        <begin position="137"/>
        <end position="351"/>
    </location>
</feature>